<accession>A0A7T6Z9N7</accession>
<dbReference type="RefSeq" id="WP_200088870.1">
    <property type="nucleotide sequence ID" value="NZ_CP054706.1"/>
</dbReference>
<protein>
    <submittedName>
        <fullName evidence="1">Uncharacterized protein</fullName>
    </submittedName>
</protein>
<name>A0A7T6Z9N7_9BACI</name>
<proteinExistence type="predicted"/>
<dbReference type="KEGG" id="scib:HUG20_05295"/>
<dbReference type="AlphaFoldDB" id="A0A7T6Z9N7"/>
<dbReference type="Proteomes" id="UP000595349">
    <property type="component" value="Chromosome"/>
</dbReference>
<sequence>MEQSLENNGNRYGVILGMQVPDFNLETRLSLDLPVSLVALDSTTMAVGENRLPWAPYHGKRSGVKMHPYFRVDTLLPIQVETSKGLTHDAPVANSFSYHLITSVSVNRRTVFGEKAWVTMTLIKWRLGQK</sequence>
<keyword evidence="2" id="KW-1185">Reference proteome</keyword>
<evidence type="ECO:0000313" key="1">
    <source>
        <dbReference type="EMBL" id="QQK79360.1"/>
    </source>
</evidence>
<organism evidence="1 2">
    <name type="scientific">Salicibibacter cibi</name>
    <dbReference type="NCBI Taxonomy" id="2743001"/>
    <lineage>
        <taxon>Bacteria</taxon>
        <taxon>Bacillati</taxon>
        <taxon>Bacillota</taxon>
        <taxon>Bacilli</taxon>
        <taxon>Bacillales</taxon>
        <taxon>Bacillaceae</taxon>
        <taxon>Salicibibacter</taxon>
    </lineage>
</organism>
<dbReference type="EMBL" id="CP054706">
    <property type="protein sequence ID" value="QQK79360.1"/>
    <property type="molecule type" value="Genomic_DNA"/>
</dbReference>
<gene>
    <name evidence="1" type="ORF">HUG20_05295</name>
</gene>
<evidence type="ECO:0000313" key="2">
    <source>
        <dbReference type="Proteomes" id="UP000595349"/>
    </source>
</evidence>
<reference evidence="1 2" key="1">
    <citation type="submission" date="2020-06" db="EMBL/GenBank/DDBJ databases">
        <title>Genomic analysis of Salicibibacter sp. NKC21-4.</title>
        <authorList>
            <person name="Oh Y.J."/>
        </authorList>
    </citation>
    <scope>NUCLEOTIDE SEQUENCE [LARGE SCALE GENOMIC DNA]</scope>
    <source>
        <strain evidence="1 2">NKC21-4</strain>
    </source>
</reference>